<protein>
    <submittedName>
        <fullName evidence="3">Zinc ribbon domain-containing protein</fullName>
    </submittedName>
</protein>
<evidence type="ECO:0000313" key="3">
    <source>
        <dbReference type="EMBL" id="URF05760.1"/>
    </source>
</evidence>
<dbReference type="EMBL" id="VCIZ01000001">
    <property type="protein sequence ID" value="TSP14203.1"/>
    <property type="molecule type" value="Genomic_DNA"/>
</dbReference>
<proteinExistence type="predicted"/>
<dbReference type="KEGG" id="ccam:M5D45_08195"/>
<dbReference type="Proteomes" id="UP001056132">
    <property type="component" value="Chromosome 1"/>
</dbReference>
<evidence type="ECO:0000313" key="2">
    <source>
        <dbReference type="EMBL" id="TSP14203.1"/>
    </source>
</evidence>
<dbReference type="Pfam" id="PF09723">
    <property type="entry name" value="Zn_ribbon_8"/>
    <property type="match status" value="1"/>
</dbReference>
<dbReference type="NCBIfam" id="TIGR02605">
    <property type="entry name" value="CxxC_CxxC_SSSS"/>
    <property type="match status" value="1"/>
</dbReference>
<dbReference type="AlphaFoldDB" id="A0AAE9L451"/>
<accession>A0AAE9L451</accession>
<dbReference type="SMART" id="SM00834">
    <property type="entry name" value="CxxC_CXXC_SSSS"/>
    <property type="match status" value="1"/>
</dbReference>
<dbReference type="Proteomes" id="UP000318943">
    <property type="component" value="Unassembled WGS sequence"/>
</dbReference>
<dbReference type="InterPro" id="IPR013429">
    <property type="entry name" value="Regulatory_FmdB_Zinc_ribbon"/>
</dbReference>
<keyword evidence="4" id="KW-1185">Reference proteome</keyword>
<organism evidence="3 5">
    <name type="scientific">Cupriavidus campinensis</name>
    <dbReference type="NCBI Taxonomy" id="151783"/>
    <lineage>
        <taxon>Bacteria</taxon>
        <taxon>Pseudomonadati</taxon>
        <taxon>Pseudomonadota</taxon>
        <taxon>Betaproteobacteria</taxon>
        <taxon>Burkholderiales</taxon>
        <taxon>Burkholderiaceae</taxon>
        <taxon>Cupriavidus</taxon>
    </lineage>
</organism>
<reference evidence="3" key="2">
    <citation type="journal article" date="2022" name="Microbiol. Resour. Announc.">
        <title>Genome Sequence of Cupriavidus campinensis Strain G5, a Member of a Bacterial Consortium Capable of Polyethylene Degradation.</title>
        <authorList>
            <person name="Schneider B."/>
            <person name="Pfeiffer F."/>
            <person name="Dyall-Smith M."/>
            <person name="Kunte H.J."/>
        </authorList>
    </citation>
    <scope>NUCLEOTIDE SEQUENCE</scope>
    <source>
        <strain evidence="3">G5</strain>
    </source>
</reference>
<feature type="domain" description="Putative regulatory protein FmdB zinc ribbon" evidence="1">
    <location>
        <begin position="1"/>
        <end position="41"/>
    </location>
</feature>
<reference evidence="3" key="3">
    <citation type="submission" date="2022-05" db="EMBL/GenBank/DDBJ databases">
        <authorList>
            <person name="Kunte H.-J."/>
        </authorList>
    </citation>
    <scope>NUCLEOTIDE SEQUENCE</scope>
    <source>
        <strain evidence="3">G5</strain>
    </source>
</reference>
<gene>
    <name evidence="2" type="ORF">FGG12_00625</name>
    <name evidence="3" type="ORF">M5D45_08195</name>
</gene>
<reference evidence="2 4" key="1">
    <citation type="submission" date="2019-05" db="EMBL/GenBank/DDBJ databases">
        <title>Whole genome sequence analysis of Cupriavidus campinensis S14E4C strain.</title>
        <authorList>
            <person name="Abbaszade G."/>
            <person name="Szabo A."/>
            <person name="Toumi M."/>
            <person name="Toth E."/>
        </authorList>
    </citation>
    <scope>NUCLEOTIDE SEQUENCE [LARGE SCALE GENOMIC DNA]</scope>
    <source>
        <strain evidence="2 4">S14E4C</strain>
    </source>
</reference>
<evidence type="ECO:0000313" key="4">
    <source>
        <dbReference type="Proteomes" id="UP000318943"/>
    </source>
</evidence>
<dbReference type="RefSeq" id="WP_144195194.1">
    <property type="nucleotide sequence ID" value="NZ_CAJPVH010000011.1"/>
</dbReference>
<name>A0AAE9L451_9BURK</name>
<sequence>MPTYDYRCDDCGDFALMRPMAQRDEPVGCPHCGKAAARALVAAPALAGAPGAVPSELAGHGAGCGCCGPVKLAGRADGGRGGRGGAGWSKFSSG</sequence>
<evidence type="ECO:0000259" key="1">
    <source>
        <dbReference type="SMART" id="SM00834"/>
    </source>
</evidence>
<evidence type="ECO:0000313" key="5">
    <source>
        <dbReference type="Proteomes" id="UP001056132"/>
    </source>
</evidence>
<dbReference type="EMBL" id="CP097330">
    <property type="protein sequence ID" value="URF05760.1"/>
    <property type="molecule type" value="Genomic_DNA"/>
</dbReference>